<dbReference type="CDD" id="cd06582">
    <property type="entry name" value="TM_PBP1_LivH_like"/>
    <property type="match status" value="1"/>
</dbReference>
<proteinExistence type="inferred from homology"/>
<evidence type="ECO:0000313" key="11">
    <source>
        <dbReference type="Proteomes" id="UP000649604"/>
    </source>
</evidence>
<evidence type="ECO:0000313" key="10">
    <source>
        <dbReference type="EMBL" id="MBD3323956.1"/>
    </source>
</evidence>
<evidence type="ECO:0008006" key="12">
    <source>
        <dbReference type="Google" id="ProtNLM"/>
    </source>
</evidence>
<keyword evidence="3" id="KW-1003">Cell membrane</keyword>
<dbReference type="Pfam" id="PF02653">
    <property type="entry name" value="BPD_transp_2"/>
    <property type="match status" value="1"/>
</dbReference>
<protein>
    <recommendedName>
        <fullName evidence="12">Branched-chain amino acid ABC transporter permease</fullName>
    </recommendedName>
</protein>
<dbReference type="PANTHER" id="PTHR11795">
    <property type="entry name" value="BRANCHED-CHAIN AMINO ACID TRANSPORT SYSTEM PERMEASE PROTEIN LIVH"/>
    <property type="match status" value="1"/>
</dbReference>
<evidence type="ECO:0000256" key="4">
    <source>
        <dbReference type="ARBA" id="ARBA00022692"/>
    </source>
</evidence>
<feature type="transmembrane region" description="Helical" evidence="9">
    <location>
        <begin position="263"/>
        <end position="290"/>
    </location>
</feature>
<comment type="subcellular location">
    <subcellularLocation>
        <location evidence="1">Cell membrane</location>
        <topology evidence="1">Multi-pass membrane protein</topology>
    </subcellularLocation>
</comment>
<evidence type="ECO:0000256" key="2">
    <source>
        <dbReference type="ARBA" id="ARBA00022448"/>
    </source>
</evidence>
<feature type="transmembrane region" description="Helical" evidence="9">
    <location>
        <begin position="135"/>
        <end position="155"/>
    </location>
</feature>
<dbReference type="Proteomes" id="UP000649604">
    <property type="component" value="Unassembled WGS sequence"/>
</dbReference>
<feature type="transmembrane region" description="Helical" evidence="9">
    <location>
        <begin position="31"/>
        <end position="54"/>
    </location>
</feature>
<feature type="transmembrane region" description="Helical" evidence="9">
    <location>
        <begin position="90"/>
        <end position="115"/>
    </location>
</feature>
<comment type="similarity">
    <text evidence="8">Belongs to the binding-protein-dependent transport system permease family. LivHM subfamily.</text>
</comment>
<dbReference type="InterPro" id="IPR001851">
    <property type="entry name" value="ABC_transp_permease"/>
</dbReference>
<gene>
    <name evidence="10" type="ORF">GF339_05190</name>
</gene>
<comment type="caution">
    <text evidence="10">The sequence shown here is derived from an EMBL/GenBank/DDBJ whole genome shotgun (WGS) entry which is preliminary data.</text>
</comment>
<keyword evidence="5" id="KW-0029">Amino-acid transport</keyword>
<dbReference type="GO" id="GO:0005886">
    <property type="term" value="C:plasma membrane"/>
    <property type="evidence" value="ECO:0007669"/>
    <property type="project" value="UniProtKB-SubCell"/>
</dbReference>
<feature type="transmembrane region" description="Helical" evidence="9">
    <location>
        <begin position="175"/>
        <end position="199"/>
    </location>
</feature>
<keyword evidence="4 9" id="KW-0812">Transmembrane</keyword>
<dbReference type="InterPro" id="IPR052157">
    <property type="entry name" value="BCAA_transport_permease"/>
</dbReference>
<name>A0A9D5Q5J6_9BACT</name>
<evidence type="ECO:0000256" key="9">
    <source>
        <dbReference type="SAM" id="Phobius"/>
    </source>
</evidence>
<evidence type="ECO:0000256" key="1">
    <source>
        <dbReference type="ARBA" id="ARBA00004651"/>
    </source>
</evidence>
<evidence type="ECO:0000256" key="6">
    <source>
        <dbReference type="ARBA" id="ARBA00022989"/>
    </source>
</evidence>
<evidence type="ECO:0000256" key="3">
    <source>
        <dbReference type="ARBA" id="ARBA00022475"/>
    </source>
</evidence>
<feature type="transmembrane region" description="Helical" evidence="9">
    <location>
        <begin position="66"/>
        <end position="84"/>
    </location>
</feature>
<dbReference type="AlphaFoldDB" id="A0A9D5Q5J6"/>
<feature type="transmembrane region" description="Helical" evidence="9">
    <location>
        <begin position="230"/>
        <end position="251"/>
    </location>
</feature>
<organism evidence="10 11">
    <name type="scientific">candidate division KSB3 bacterium</name>
    <dbReference type="NCBI Taxonomy" id="2044937"/>
    <lineage>
        <taxon>Bacteria</taxon>
        <taxon>candidate division KSB3</taxon>
    </lineage>
</organism>
<feature type="transmembrane region" description="Helical" evidence="9">
    <location>
        <begin position="7"/>
        <end position="25"/>
    </location>
</feature>
<dbReference type="EMBL" id="WJJP01000165">
    <property type="protein sequence ID" value="MBD3323956.1"/>
    <property type="molecule type" value="Genomic_DNA"/>
</dbReference>
<dbReference type="GO" id="GO:0022857">
    <property type="term" value="F:transmembrane transporter activity"/>
    <property type="evidence" value="ECO:0007669"/>
    <property type="project" value="InterPro"/>
</dbReference>
<dbReference type="GO" id="GO:0006865">
    <property type="term" value="P:amino acid transport"/>
    <property type="evidence" value="ECO:0007669"/>
    <property type="project" value="UniProtKB-KW"/>
</dbReference>
<evidence type="ECO:0000256" key="5">
    <source>
        <dbReference type="ARBA" id="ARBA00022970"/>
    </source>
</evidence>
<keyword evidence="7 9" id="KW-0472">Membrane</keyword>
<keyword evidence="6 9" id="KW-1133">Transmembrane helix</keyword>
<keyword evidence="2" id="KW-0813">Transport</keyword>
<dbReference type="PANTHER" id="PTHR11795:SF445">
    <property type="entry name" value="AMINO ACID ABC TRANSPORTER PERMEASE PROTEIN"/>
    <property type="match status" value="1"/>
</dbReference>
<accession>A0A9D5Q5J6</accession>
<sequence>MKANNIRMWIVIAVTGALGVAIGLTGGPSQIVNAIITGGMWALMAVGLSLILGVMNIPHFAHGESFMVGAYVAYFVFTPMYEYLLNNPNAVLSIIAPFGGFVAAAIAGFLLGVIIEKLIFYQLRKRTKSRWVMNAFLITVGISFILTYGSNLVLGPNFRGIPRYWEVKSVNIGQVYISVDRIVAFGIAIAALAILWYFLRRTRTGRAIRAVSQDESGAEMVGININFIHTLTFGLATGLAALAGGCLLFMFQAYPTVGLKPLYFAWYVVMLVGFGNVSGAIIGGFIVAFLQTATQQFVGIAWEEVIPTLVMMLVLLVAPSGIFGSEVKGVQEQ</sequence>
<evidence type="ECO:0000256" key="7">
    <source>
        <dbReference type="ARBA" id="ARBA00023136"/>
    </source>
</evidence>
<feature type="transmembrane region" description="Helical" evidence="9">
    <location>
        <begin position="297"/>
        <end position="318"/>
    </location>
</feature>
<evidence type="ECO:0000256" key="8">
    <source>
        <dbReference type="ARBA" id="ARBA00037998"/>
    </source>
</evidence>
<reference evidence="10" key="1">
    <citation type="submission" date="2019-11" db="EMBL/GenBank/DDBJ databases">
        <title>Microbial mats filling the niche in hypersaline microbial mats.</title>
        <authorList>
            <person name="Wong H.L."/>
            <person name="Macleod F.I."/>
            <person name="White R.A. III"/>
            <person name="Burns B.P."/>
        </authorList>
    </citation>
    <scope>NUCLEOTIDE SEQUENCE</scope>
    <source>
        <strain evidence="10">Rbin_158</strain>
    </source>
</reference>